<evidence type="ECO:0000259" key="5">
    <source>
        <dbReference type="PROSITE" id="PS50102"/>
    </source>
</evidence>
<keyword evidence="1" id="KW-0677">Repeat</keyword>
<dbReference type="SMART" id="SM00360">
    <property type="entry name" value="RRM"/>
    <property type="match status" value="1"/>
</dbReference>
<dbReference type="Gene3D" id="3.30.70.330">
    <property type="match status" value="1"/>
</dbReference>
<dbReference type="Proteomes" id="UP001153555">
    <property type="component" value="Unassembled WGS sequence"/>
</dbReference>
<accession>A0A9N7RJS8</accession>
<dbReference type="EMBL" id="CACSLK010027840">
    <property type="protein sequence ID" value="CAA0833468.1"/>
    <property type="molecule type" value="Genomic_DNA"/>
</dbReference>
<dbReference type="Pfam" id="PF00076">
    <property type="entry name" value="RRM_1"/>
    <property type="match status" value="1"/>
</dbReference>
<evidence type="ECO:0000256" key="4">
    <source>
        <dbReference type="SAM" id="MobiDB-lite"/>
    </source>
</evidence>
<comment type="caution">
    <text evidence="6">The sequence shown here is derived from an EMBL/GenBank/DDBJ whole genome shotgun (WGS) entry which is preliminary data.</text>
</comment>
<evidence type="ECO:0000256" key="3">
    <source>
        <dbReference type="PROSITE-ProRule" id="PRU00176"/>
    </source>
</evidence>
<organism evidence="6 7">
    <name type="scientific">Striga hermonthica</name>
    <name type="common">Purple witchweed</name>
    <name type="synonym">Buchnera hermonthica</name>
    <dbReference type="NCBI Taxonomy" id="68872"/>
    <lineage>
        <taxon>Eukaryota</taxon>
        <taxon>Viridiplantae</taxon>
        <taxon>Streptophyta</taxon>
        <taxon>Embryophyta</taxon>
        <taxon>Tracheophyta</taxon>
        <taxon>Spermatophyta</taxon>
        <taxon>Magnoliopsida</taxon>
        <taxon>eudicotyledons</taxon>
        <taxon>Gunneridae</taxon>
        <taxon>Pentapetalae</taxon>
        <taxon>asterids</taxon>
        <taxon>lamiids</taxon>
        <taxon>Lamiales</taxon>
        <taxon>Orobanchaceae</taxon>
        <taxon>Buchnereae</taxon>
        <taxon>Striga</taxon>
    </lineage>
</organism>
<dbReference type="GO" id="GO:0003723">
    <property type="term" value="F:RNA binding"/>
    <property type="evidence" value="ECO:0007669"/>
    <property type="project" value="UniProtKB-UniRule"/>
</dbReference>
<gene>
    <name evidence="6" type="ORF">SHERM_28729</name>
</gene>
<evidence type="ECO:0000313" key="6">
    <source>
        <dbReference type="EMBL" id="CAA0833468.1"/>
    </source>
</evidence>
<evidence type="ECO:0000256" key="1">
    <source>
        <dbReference type="ARBA" id="ARBA00022737"/>
    </source>
</evidence>
<evidence type="ECO:0000313" key="7">
    <source>
        <dbReference type="Proteomes" id="UP001153555"/>
    </source>
</evidence>
<keyword evidence="7" id="KW-1185">Reference proteome</keyword>
<dbReference type="InterPro" id="IPR035979">
    <property type="entry name" value="RBD_domain_sf"/>
</dbReference>
<dbReference type="OrthoDB" id="431068at2759"/>
<name>A0A9N7RJS8_STRHE</name>
<dbReference type="PROSITE" id="PS50102">
    <property type="entry name" value="RRM"/>
    <property type="match status" value="1"/>
</dbReference>
<dbReference type="CDD" id="cd12254">
    <property type="entry name" value="RRM_hnRNPH_ESRPs_RBM12_like"/>
    <property type="match status" value="1"/>
</dbReference>
<sequence>MSLAACRSRAEWLLGRVGLALAGTRAGCSLGERVSTGAHAKYSCDALARASGSQRALGRAGLWARLLMSARSARVGEWVAGRESALGNGTDPWQTLEHLSCNNRIPRALFTIFGISGKLVLKCSKMDKDRFFARIQVLQTMFYRGKYADPGDPREMGFKRQRLLDHGPSSYYTPGPSYMYVEVFRSRRDEYYRAVANEVYEADARGGSPRRGARTREDENERERERDRERERGDLLEFGGMVRMRGLPYSATRKDVVGFFEGFGLTEGRIHLLGNGDGRPAGEAIVEFGSAEESREAVMAKDRRTLGSRYIELFPASREDLEEAASRGR</sequence>
<reference evidence="6" key="1">
    <citation type="submission" date="2019-12" db="EMBL/GenBank/DDBJ databases">
        <authorList>
            <person name="Scholes J."/>
        </authorList>
    </citation>
    <scope>NUCLEOTIDE SEQUENCE</scope>
</reference>
<feature type="domain" description="RRM" evidence="5">
    <location>
        <begin position="240"/>
        <end position="318"/>
    </location>
</feature>
<evidence type="ECO:0000256" key="2">
    <source>
        <dbReference type="ARBA" id="ARBA00022884"/>
    </source>
</evidence>
<keyword evidence="2 3" id="KW-0694">RNA-binding</keyword>
<dbReference type="AlphaFoldDB" id="A0A9N7RJS8"/>
<dbReference type="InterPro" id="IPR000504">
    <property type="entry name" value="RRM_dom"/>
</dbReference>
<proteinExistence type="predicted"/>
<protein>
    <submittedName>
        <fullName evidence="6">RNA-binding (RRM/RBD/RNP motifs) family protein</fullName>
    </submittedName>
</protein>
<dbReference type="InterPro" id="IPR050666">
    <property type="entry name" value="ESRP"/>
</dbReference>
<dbReference type="InterPro" id="IPR012677">
    <property type="entry name" value="Nucleotide-bd_a/b_plait_sf"/>
</dbReference>
<feature type="compositionally biased region" description="Basic and acidic residues" evidence="4">
    <location>
        <begin position="214"/>
        <end position="231"/>
    </location>
</feature>
<feature type="region of interest" description="Disordered" evidence="4">
    <location>
        <begin position="204"/>
        <end position="231"/>
    </location>
</feature>
<dbReference type="PANTHER" id="PTHR13976">
    <property type="entry name" value="HETEROGENEOUS NUCLEAR RIBONUCLEOPROTEIN-RELATED"/>
    <property type="match status" value="1"/>
</dbReference>
<dbReference type="SUPFAM" id="SSF54928">
    <property type="entry name" value="RNA-binding domain, RBD"/>
    <property type="match status" value="1"/>
</dbReference>